<comment type="caution">
    <text evidence="2">The sequence shown here is derived from an EMBL/GenBank/DDBJ whole genome shotgun (WGS) entry which is preliminary data.</text>
</comment>
<proteinExistence type="predicted"/>
<evidence type="ECO:0000256" key="1">
    <source>
        <dbReference type="SAM" id="Phobius"/>
    </source>
</evidence>
<protein>
    <submittedName>
        <fullName evidence="2">Uncharacterized protein</fullName>
    </submittedName>
</protein>
<keyword evidence="1" id="KW-1133">Transmembrane helix</keyword>
<feature type="transmembrane region" description="Helical" evidence="1">
    <location>
        <begin position="224"/>
        <end position="245"/>
    </location>
</feature>
<evidence type="ECO:0000313" key="3">
    <source>
        <dbReference type="Proteomes" id="UP000297567"/>
    </source>
</evidence>
<keyword evidence="1" id="KW-0472">Membrane</keyword>
<dbReference type="EMBL" id="RQGH01000015">
    <property type="protein sequence ID" value="TGL69054.1"/>
    <property type="molecule type" value="Genomic_DNA"/>
</dbReference>
<feature type="transmembrane region" description="Helical" evidence="1">
    <location>
        <begin position="265"/>
        <end position="284"/>
    </location>
</feature>
<accession>A0A4Z1A0N5</accession>
<dbReference type="AlphaFoldDB" id="A0A4Z1A0N5"/>
<keyword evidence="3" id="KW-1185">Reference proteome</keyword>
<feature type="transmembrane region" description="Helical" evidence="1">
    <location>
        <begin position="49"/>
        <end position="72"/>
    </location>
</feature>
<feature type="transmembrane region" description="Helical" evidence="1">
    <location>
        <begin position="20"/>
        <end position="37"/>
    </location>
</feature>
<name>A0A4Z1A0N5_9LEPT</name>
<dbReference type="Proteomes" id="UP000297567">
    <property type="component" value="Unassembled WGS sequence"/>
</dbReference>
<evidence type="ECO:0000313" key="2">
    <source>
        <dbReference type="EMBL" id="TGL69054.1"/>
    </source>
</evidence>
<dbReference type="RefSeq" id="WP_135641778.1">
    <property type="nucleotide sequence ID" value="NZ_RQGH01000015.1"/>
</dbReference>
<sequence length="368" mass="42571">MEKELRWSDHKSTNFKTVRWFLIVFEIITLGILAFSFSMTFSQYNEEDMMTLVIVSSFMVVFFALPHIILAITSNPKETVFNFETKTIHWLHKKKEVKTLPFHSLKRITYSDYSYTVKTKNGSRTVTVYTVMGHSDSENFQLIESTNFSKLRFDGELICKHLALPLQTANGVLIEPKDLDLPIHKRKIPTSVLESNISFSPNSGLSIEKTNEGISLRSQYKSKVILFVSVFLSIAFTLFIHFAFGDLFEVSIAYWETLPPTLAEILFLIGSLSVGFIPFLYSFYQQNRNKEIKVTKTALVWNGETYPYENWEDLIQMENRLCLVNDSKMESFSLFFFCELSDVTNIKHWLQKTIFEQSGGDLDLARFG</sequence>
<keyword evidence="1" id="KW-0812">Transmembrane</keyword>
<reference evidence="2" key="1">
    <citation type="journal article" date="2019" name="PLoS Negl. Trop. Dis.">
        <title>Revisiting the worldwide diversity of Leptospira species in the environment.</title>
        <authorList>
            <person name="Vincent A.T."/>
            <person name="Schiettekatte O."/>
            <person name="Bourhy P."/>
            <person name="Veyrier F.J."/>
            <person name="Picardeau M."/>
        </authorList>
    </citation>
    <scope>NUCLEOTIDE SEQUENCE [LARGE SCALE GENOMIC DNA]</scope>
    <source>
        <strain evidence="2">201702451</strain>
    </source>
</reference>
<gene>
    <name evidence="2" type="ORF">EHQ62_08265</name>
</gene>
<organism evidence="2 3">
    <name type="scientific">Leptospira jelokensis</name>
    <dbReference type="NCBI Taxonomy" id="2484931"/>
    <lineage>
        <taxon>Bacteria</taxon>
        <taxon>Pseudomonadati</taxon>
        <taxon>Spirochaetota</taxon>
        <taxon>Spirochaetia</taxon>
        <taxon>Leptospirales</taxon>
        <taxon>Leptospiraceae</taxon>
        <taxon>Leptospira</taxon>
    </lineage>
</organism>